<dbReference type="EMBL" id="CAJOBF010000598">
    <property type="protein sequence ID" value="CAF3841674.1"/>
    <property type="molecule type" value="Genomic_DNA"/>
</dbReference>
<accession>A0A819DZ47</accession>
<feature type="compositionally biased region" description="Basic and acidic residues" evidence="1">
    <location>
        <begin position="2638"/>
        <end position="2659"/>
    </location>
</feature>
<dbReference type="InterPro" id="IPR036179">
    <property type="entry name" value="Ig-like_dom_sf"/>
</dbReference>
<evidence type="ECO:0000313" key="4">
    <source>
        <dbReference type="EMBL" id="CAF3841674.1"/>
    </source>
</evidence>
<dbReference type="CDD" id="cd00096">
    <property type="entry name" value="Ig"/>
    <property type="match status" value="1"/>
</dbReference>
<feature type="compositionally biased region" description="Basic and acidic residues" evidence="1">
    <location>
        <begin position="2485"/>
        <end position="2498"/>
    </location>
</feature>
<dbReference type="Proteomes" id="UP000663842">
    <property type="component" value="Unassembled WGS sequence"/>
</dbReference>
<feature type="compositionally biased region" description="Basic and acidic residues" evidence="1">
    <location>
        <begin position="1596"/>
        <end position="1608"/>
    </location>
</feature>
<feature type="region of interest" description="Disordered" evidence="1">
    <location>
        <begin position="2350"/>
        <end position="2379"/>
    </location>
</feature>
<feature type="region of interest" description="Disordered" evidence="1">
    <location>
        <begin position="1017"/>
        <end position="1038"/>
    </location>
</feature>
<feature type="region of interest" description="Disordered" evidence="1">
    <location>
        <begin position="2147"/>
        <end position="2166"/>
    </location>
</feature>
<feature type="domain" description="Immunoglobulin" evidence="2">
    <location>
        <begin position="177"/>
        <end position="265"/>
    </location>
</feature>
<feature type="region of interest" description="Disordered" evidence="1">
    <location>
        <begin position="2060"/>
        <end position="2095"/>
    </location>
</feature>
<feature type="compositionally biased region" description="Basic and acidic residues" evidence="1">
    <location>
        <begin position="2544"/>
        <end position="2566"/>
    </location>
</feature>
<feature type="compositionally biased region" description="Basic and acidic residues" evidence="1">
    <location>
        <begin position="2426"/>
        <end position="2472"/>
    </location>
</feature>
<dbReference type="Gene3D" id="2.60.40.10">
    <property type="entry name" value="Immunoglobulins"/>
    <property type="match status" value="2"/>
</dbReference>
<evidence type="ECO:0000256" key="1">
    <source>
        <dbReference type="SAM" id="MobiDB-lite"/>
    </source>
</evidence>
<feature type="compositionally biased region" description="Low complexity" evidence="1">
    <location>
        <begin position="2223"/>
        <end position="2232"/>
    </location>
</feature>
<feature type="compositionally biased region" description="Polar residues" evidence="1">
    <location>
        <begin position="1851"/>
        <end position="1861"/>
    </location>
</feature>
<evidence type="ECO:0000313" key="3">
    <source>
        <dbReference type="EMBL" id="CAF2138934.1"/>
    </source>
</evidence>
<feature type="compositionally biased region" description="Basic and acidic residues" evidence="1">
    <location>
        <begin position="2574"/>
        <end position="2624"/>
    </location>
</feature>
<feature type="region of interest" description="Disordered" evidence="1">
    <location>
        <begin position="1821"/>
        <end position="1930"/>
    </location>
</feature>
<evidence type="ECO:0000259" key="2">
    <source>
        <dbReference type="SMART" id="SM00409"/>
    </source>
</evidence>
<feature type="region of interest" description="Disordered" evidence="1">
    <location>
        <begin position="2391"/>
        <end position="2687"/>
    </location>
</feature>
<dbReference type="EMBL" id="CAJNRG010012316">
    <property type="protein sequence ID" value="CAF2138934.1"/>
    <property type="molecule type" value="Genomic_DNA"/>
</dbReference>
<feature type="region of interest" description="Disordered" evidence="1">
    <location>
        <begin position="1594"/>
        <end position="1613"/>
    </location>
</feature>
<feature type="compositionally biased region" description="Polar residues" evidence="1">
    <location>
        <begin position="2391"/>
        <end position="2400"/>
    </location>
</feature>
<dbReference type="InterPro" id="IPR003599">
    <property type="entry name" value="Ig_sub"/>
</dbReference>
<feature type="region of interest" description="Disordered" evidence="1">
    <location>
        <begin position="2013"/>
        <end position="2044"/>
    </location>
</feature>
<protein>
    <recommendedName>
        <fullName evidence="2">Immunoglobulin domain-containing protein</fullName>
    </recommendedName>
</protein>
<name>A0A819DZ47_9BILA</name>
<feature type="compositionally biased region" description="Basic and acidic residues" evidence="1">
    <location>
        <begin position="1017"/>
        <end position="1031"/>
    </location>
</feature>
<sequence length="2687" mass="302719">MASDEDRIPKFVNIDEQYGSNRADSILFGFEQELKSVTVREGDSARLEAKIRLLSTSSNIQIDRSLLHVEWRLNDTHITSDHNPRYRFNSISEENLYWMDIRLCEQQDEGVYTIYISYDHDRFHDESSAYLFVDSFTNEKEEQPDQISQQGLSAGDSWSSATSLDRFIPPTITQSLLSTYRYRSGNRVQLQVEYFSPSVQCHCTWQVQHINDSVPQPVQYGSIVNTNYSSTLTIDSITPELQGLYIFHVENVYGHARTQTDIIVNKDDTDDEQQDYLEYQEALEEPPIKKKHTDDESHLHLQGPYHKRISMMHHMPLEETINYEDFKVHIPGGAKEEILIHTEFVPPTPRLSIVGENLKLLPTDTNVDQQQWQPNKEFVDRMQFEELSPSSLIDTVQKYIHENIPQSTALTVQQQEQQLPLLDNIITVEESQNISSAPIVYDEGLSNVDQWSDFVPDSNTDVPSPLRRASKISRLMMSANEFDEGQHIAHLIDQRIAVGSVRTSDKTNIIQQPESRPDFSILDKGAIARSQSEIPQSYEYKAPADLKQESTATLRTDTLALSGHDIESQETPINVDHQRRQESGGIEQIAKLVSQPSVTIDFPILDESSVYLDQLQRPELPQSVTYKAPADIQSTAGSLFTSASAFSQDEPAHDTPININQFIQHTAQDKPVSDTTEQQTTTIIQSSAITDSPILQEVLAHLDQVHLLDAAQSVQYEAPTDIQLVTGSRSAVPSARITEESAQETPVNINQLRQSMAKGFSAADGIQQQVSSVMRLSTATDLPILDETSIHLDQIHRPDIPQTVQYKAPVDIEPSAGSIRTTTSALSIEEPARDVSCNVTQLHQATARDLSDTGRQRASVISILSQAVGLPVLDEAPFNINQIQRTEAPQSFEYKAPADIKQVSATLYSTPSVLASDIEHDQTMLSSAEGYQQQQGYKKYRPSVVSDLSYASAEDEFSELPHEVQVQQQRLLKMPRKLLEQPKIIQNRSSIVENDDQAQSTSLSHRRQMVAALKKLEDKEIEEKEKEKEKEEETDSTISPEISMNVDEIIETIHVEDELLEPKKPFVTDIYVPTDEDMSLLTSTFVDVLPSIAETSLPVNQLETIASDQTAKEETQSLINQIDQVSSSQIGSLDLPTMEDISSYVSIEQEQPTLMTQSTEEPFELSFEKIVDYIEIPHSKSDSDENKPEAIIIIDEIKPMKPISTFEDTTGYVVLSENVPILNLKSENIQQINGDTTTEHISHTSLIDRSGRLHDESVESLSVPVQPNLLPLATMPDVAIHADKRQTPERSIQDVLASISKDHDEFFDTESEGASGTTKNEAIRIAPFHEPPITLAIVEKLQHDAAIDLKMDEFHEPQPIVTSMEAPDIKESQPIETKDVEQEIPLQTIVQEEDERILLAQQEPILEKQTTELLLSSEQQPISIQIVESNQEIPPIKNEEQSKISQNEQEPTVYEIIQTSAATEIQSLMQVPSTIQKIDINQNVIEIPSEQVLSSDKIITQEATTQLQTLPTVEKQETTEKIESSTLETDQLSQTLRFEPAIEQALNVDTLKTDDKIVITTPQMTTTTETSSIPMEHIAHETIPITQQYVSQQSSEFKEKHSTKEGKSTVETTGTGTTISVEQQDLFTPLDEQKSKLAELQQPITLQVEEHEKISAEKQELPQLKEMEQTVLPEEKLKLVFDQTQQLSEANEEQKAIKFEMSEEQPAVTYQIQPAQFDQQLEKSAGEQTFISMEESEPLLFRAQELQQKTIEALQQTQPQLISKDKVEHIEGQKVEIFEKERPQSVVEEKIETEEQIQQRLIQELQSIREDKDSVVEVVQIEKAQPETKQKTIPTETSQGPSHKQLDMQLDTITKPQQVTKIQEEKSQPVDEAQLPKTTNITEEEPHSVQIQPTEHAQLLPTIPVMPVEQKQPSQSTQVSEEKSQPVEVQQVEELQISQPVEVVQNEEPKPIQTSTEKLEPVEVKLTQETIPTQVLEEAAKPIEVKSIAEVEQPKPKNVLGEKSETVDVKKIEVAQPSHAPDGKSQPVEGTQIEETQAKPTEVYQETTQLIEAIQVEENQQIKPTQLSQAKPQSVEVTQIEEAQPTQTSTDKPYPVEVKSIEETKQQTPTDVPDKKPETVEVNSIEELEQPKPIDVAQEKLQYVEVKKTEDAQSSHVPDEEPQQVEVKSIEDAITTHIHEDKLQPVGIKLIEEVQVPKQIQLLEENPQPAEVKQVEEAESSQPKEIPIEKPQPIEITENLKQTNVLQETPEAVKVKSIEETEQPKLTNVSEEKVHPVEIKEIGEVQPSYVSDENSQPVAVKPVDETIPMQSTRIPDEKPQSVDVKHVEEVQQSQSTEVLQQKTQSIEIKQEDEVQLSQPLPVTPVEMIKAPQSTEVPEKELQTLEVKQIVETQHSEQPQISEEKPKPVEFNRDEQTQLSQPVLVKSIDDNKQSESTHAPEGEQKPSEKIQSKPTVENKPEIVEENRAEKIQDQKQSAAAHQKPQPVEEEKLEKVDESHTQTLITETLKQVEEPLATNTDEFKLKTIAEEDKKKRADTQQQIEPEESKSETAPQDKSKITEEEKTKLIEPTPSKQVEESKIAIPTEEKTTQEDTTKVKKAEKPGNEASAEDKGKSVEETKLKTATEGKTTTLDTKKHKQAEQSKSIEVEKPNKVDEKTILPEEAALKTINETKPTDATEGKTESPDGV</sequence>
<evidence type="ECO:0000313" key="5">
    <source>
        <dbReference type="Proteomes" id="UP000663842"/>
    </source>
</evidence>
<dbReference type="SUPFAM" id="SSF48726">
    <property type="entry name" value="Immunoglobulin"/>
    <property type="match status" value="2"/>
</dbReference>
<organism evidence="4 5">
    <name type="scientific">Rotaria magnacalcarata</name>
    <dbReference type="NCBI Taxonomy" id="392030"/>
    <lineage>
        <taxon>Eukaryota</taxon>
        <taxon>Metazoa</taxon>
        <taxon>Spiralia</taxon>
        <taxon>Gnathifera</taxon>
        <taxon>Rotifera</taxon>
        <taxon>Eurotatoria</taxon>
        <taxon>Bdelloidea</taxon>
        <taxon>Philodinida</taxon>
        <taxon>Philodinidae</taxon>
        <taxon>Rotaria</taxon>
    </lineage>
</organism>
<feature type="compositionally biased region" description="Basic and acidic residues" evidence="1">
    <location>
        <begin position="2519"/>
        <end position="2536"/>
    </location>
</feature>
<feature type="compositionally biased region" description="Basic and acidic residues" evidence="1">
    <location>
        <begin position="2147"/>
        <end position="2159"/>
    </location>
</feature>
<feature type="region of interest" description="Disordered" evidence="1">
    <location>
        <begin position="2205"/>
        <end position="2232"/>
    </location>
</feature>
<dbReference type="Proteomes" id="UP000663887">
    <property type="component" value="Unassembled WGS sequence"/>
</dbReference>
<reference evidence="4" key="1">
    <citation type="submission" date="2021-02" db="EMBL/GenBank/DDBJ databases">
        <authorList>
            <person name="Nowell W R."/>
        </authorList>
    </citation>
    <scope>NUCLEOTIDE SEQUENCE</scope>
</reference>
<feature type="domain" description="Immunoglobulin" evidence="2">
    <location>
        <begin position="34"/>
        <end position="134"/>
    </location>
</feature>
<dbReference type="SMART" id="SM00409">
    <property type="entry name" value="IG"/>
    <property type="match status" value="2"/>
</dbReference>
<feature type="compositionally biased region" description="Polar residues" evidence="1">
    <location>
        <begin position="2033"/>
        <end position="2044"/>
    </location>
</feature>
<comment type="caution">
    <text evidence="4">The sequence shown here is derived from an EMBL/GenBank/DDBJ whole genome shotgun (WGS) entry which is preliminary data.</text>
</comment>
<gene>
    <name evidence="4" type="ORF">UXM345_LOCUS7266</name>
    <name evidence="3" type="ORF">XDN619_LOCUS26329</name>
</gene>
<proteinExistence type="predicted"/>
<dbReference type="InterPro" id="IPR013783">
    <property type="entry name" value="Ig-like_fold"/>
</dbReference>
<feature type="compositionally biased region" description="Basic and acidic residues" evidence="1">
    <location>
        <begin position="2401"/>
        <end position="2415"/>
    </location>
</feature>
<feature type="compositionally biased region" description="Basic and acidic residues" evidence="1">
    <location>
        <begin position="2672"/>
        <end position="2687"/>
    </location>
</feature>
<feature type="compositionally biased region" description="Polar residues" evidence="1">
    <location>
        <begin position="2060"/>
        <end position="2077"/>
    </location>
</feature>
<feature type="compositionally biased region" description="Polar residues" evidence="1">
    <location>
        <begin position="1831"/>
        <end position="1842"/>
    </location>
</feature>